<comment type="cofactor">
    <cofactor evidence="1 9 11">
        <name>FMN</name>
        <dbReference type="ChEBI" id="CHEBI:58210"/>
    </cofactor>
</comment>
<sequence>MVRYSKLPFRLLCLRWGCNLTFSPMIVAKDFNSSEFARDSEFTTNKMDVPLVVQFAANDAYELSSAAEKVVGHCQAIDINCGCPQRWVMSEGYGSALLKKPDLISDMVRMTKERTNLPVSIKIRVDDDFRKTVDIVQRVEKVGVDWISVHGRTPKQKSTAPVNVEAIKLSKEHAHVPVIANGDVFSLREAQAFQEETKVDGVMAARGILQNPALYQGYDQVPMECVRDFIDISVSLGTPFHSVHQHLMFMLYNVHNRYEKREFNRIHSLHGVYDYFSSRDLHWTQPRSSVFI</sequence>
<evidence type="ECO:0000256" key="9">
    <source>
        <dbReference type="PIRNR" id="PIRNR006621"/>
    </source>
</evidence>
<dbReference type="CDD" id="cd02801">
    <property type="entry name" value="DUS_like_FMN"/>
    <property type="match status" value="1"/>
</dbReference>
<evidence type="ECO:0000256" key="6">
    <source>
        <dbReference type="ARBA" id="ARBA00022857"/>
    </source>
</evidence>
<reference evidence="13 14" key="1">
    <citation type="journal article" date="2018" name="Genome Biol. Evol.">
        <title>Multiple Roots of Fruiting Body Formation in Amoebozoa.</title>
        <authorList>
            <person name="Hillmann F."/>
            <person name="Forbes G."/>
            <person name="Novohradska S."/>
            <person name="Ferling I."/>
            <person name="Riege K."/>
            <person name="Groth M."/>
            <person name="Westermann M."/>
            <person name="Marz M."/>
            <person name="Spaller T."/>
            <person name="Winckler T."/>
            <person name="Schaap P."/>
            <person name="Glockner G."/>
        </authorList>
    </citation>
    <scope>NUCLEOTIDE SEQUENCE [LARGE SCALE GENOMIC DNA]</scope>
    <source>
        <strain evidence="13 14">Jena</strain>
    </source>
</reference>
<dbReference type="Gene3D" id="3.20.20.70">
    <property type="entry name" value="Aldolase class I"/>
    <property type="match status" value="1"/>
</dbReference>
<keyword evidence="7 9" id="KW-0560">Oxidoreductase</keyword>
<comment type="similarity">
    <text evidence="9">Belongs to the dus family.</text>
</comment>
<dbReference type="FunFam" id="3.20.20.70:FF:000159">
    <property type="entry name" value="tRNA-dihydrouridine synthase 4"/>
    <property type="match status" value="1"/>
</dbReference>
<evidence type="ECO:0000256" key="7">
    <source>
        <dbReference type="ARBA" id="ARBA00023002"/>
    </source>
</evidence>
<dbReference type="SUPFAM" id="SSF51395">
    <property type="entry name" value="FMN-linked oxidoreductases"/>
    <property type="match status" value="1"/>
</dbReference>
<dbReference type="EMBL" id="MDYQ01000128">
    <property type="protein sequence ID" value="PRP81342.1"/>
    <property type="molecule type" value="Genomic_DNA"/>
</dbReference>
<dbReference type="EC" id="1.3.1.-" evidence="9"/>
<dbReference type="InterPro" id="IPR018517">
    <property type="entry name" value="tRNA_hU_synthase_CS"/>
</dbReference>
<organism evidence="13 14">
    <name type="scientific">Planoprotostelium fungivorum</name>
    <dbReference type="NCBI Taxonomy" id="1890364"/>
    <lineage>
        <taxon>Eukaryota</taxon>
        <taxon>Amoebozoa</taxon>
        <taxon>Evosea</taxon>
        <taxon>Variosea</taxon>
        <taxon>Cavosteliida</taxon>
        <taxon>Cavosteliaceae</taxon>
        <taxon>Planoprotostelium</taxon>
    </lineage>
</organism>
<dbReference type="Pfam" id="PF01207">
    <property type="entry name" value="Dus"/>
    <property type="match status" value="1"/>
</dbReference>
<evidence type="ECO:0000256" key="10">
    <source>
        <dbReference type="PIRSR" id="PIRSR006621-1"/>
    </source>
</evidence>
<keyword evidence="2 9" id="KW-0285">Flavoprotein</keyword>
<evidence type="ECO:0000313" key="13">
    <source>
        <dbReference type="EMBL" id="PRP81342.1"/>
    </source>
</evidence>
<evidence type="ECO:0000259" key="12">
    <source>
        <dbReference type="Pfam" id="PF01207"/>
    </source>
</evidence>
<keyword evidence="4" id="KW-0507">mRNA processing</keyword>
<keyword evidence="11" id="KW-0547">Nucleotide-binding</keyword>
<dbReference type="InterPro" id="IPR001269">
    <property type="entry name" value="DUS_fam"/>
</dbReference>
<dbReference type="Proteomes" id="UP000241769">
    <property type="component" value="Unassembled WGS sequence"/>
</dbReference>
<feature type="domain" description="DUS-like FMN-binding" evidence="12">
    <location>
        <begin position="1"/>
        <end position="265"/>
    </location>
</feature>
<comment type="caution">
    <text evidence="13">The sequence shown here is derived from an EMBL/GenBank/DDBJ whole genome shotgun (WGS) entry which is preliminary data.</text>
</comment>
<evidence type="ECO:0000256" key="4">
    <source>
        <dbReference type="ARBA" id="ARBA00022664"/>
    </source>
</evidence>
<dbReference type="FunCoup" id="A0A2P6NBN1">
    <property type="interactions" value="181"/>
</dbReference>
<proteinExistence type="inferred from homology"/>
<dbReference type="OrthoDB" id="9977870at2759"/>
<dbReference type="PANTHER" id="PTHR11082">
    <property type="entry name" value="TRNA-DIHYDROURIDINE SYNTHASE"/>
    <property type="match status" value="1"/>
</dbReference>
<dbReference type="PANTHER" id="PTHR11082:SF31">
    <property type="entry name" value="TRNA-DIHYDROURIDINE(20A_20B) SYNTHASE [NAD(P)+]-LIKE"/>
    <property type="match status" value="1"/>
</dbReference>
<keyword evidence="5 9" id="KW-0819">tRNA processing</keyword>
<evidence type="ECO:0000256" key="8">
    <source>
        <dbReference type="ARBA" id="ARBA00023027"/>
    </source>
</evidence>
<dbReference type="GO" id="GO:0102266">
    <property type="term" value="F:tRNA-dihydrouridine20a synthase activity"/>
    <property type="evidence" value="ECO:0007669"/>
    <property type="project" value="UniProtKB-ARBA"/>
</dbReference>
<evidence type="ECO:0000256" key="2">
    <source>
        <dbReference type="ARBA" id="ARBA00022630"/>
    </source>
</evidence>
<dbReference type="GO" id="GO:0050660">
    <property type="term" value="F:flavin adenine dinucleotide binding"/>
    <property type="evidence" value="ECO:0007669"/>
    <property type="project" value="InterPro"/>
</dbReference>
<feature type="binding site" evidence="11">
    <location>
        <position position="150"/>
    </location>
    <ligand>
        <name>FMN</name>
        <dbReference type="ChEBI" id="CHEBI:58210"/>
    </ligand>
</feature>
<evidence type="ECO:0000256" key="11">
    <source>
        <dbReference type="PIRSR" id="PIRSR006621-2"/>
    </source>
</evidence>
<protein>
    <recommendedName>
        <fullName evidence="9">tRNA-dihydrouridine synthase</fullName>
        <ecNumber evidence="9">1.3.1.-</ecNumber>
    </recommendedName>
</protein>
<keyword evidence="14" id="KW-1185">Reference proteome</keyword>
<gene>
    <name evidence="13" type="ORF">PROFUN_04577</name>
</gene>
<keyword evidence="3 9" id="KW-0288">FMN</keyword>
<evidence type="ECO:0000256" key="3">
    <source>
        <dbReference type="ARBA" id="ARBA00022643"/>
    </source>
</evidence>
<name>A0A2P6NBN1_9EUKA</name>
<dbReference type="InterPro" id="IPR013785">
    <property type="entry name" value="Aldolase_TIM"/>
</dbReference>
<keyword evidence="8" id="KW-0520">NAD</keyword>
<evidence type="ECO:0000256" key="1">
    <source>
        <dbReference type="ARBA" id="ARBA00001917"/>
    </source>
</evidence>
<dbReference type="PROSITE" id="PS01136">
    <property type="entry name" value="UPF0034"/>
    <property type="match status" value="1"/>
</dbReference>
<evidence type="ECO:0000313" key="14">
    <source>
        <dbReference type="Proteomes" id="UP000241769"/>
    </source>
</evidence>
<feature type="binding site" evidence="11">
    <location>
        <position position="54"/>
    </location>
    <ligand>
        <name>FMN</name>
        <dbReference type="ChEBI" id="CHEBI:58210"/>
    </ligand>
</feature>
<feature type="binding site" evidence="11">
    <location>
        <position position="122"/>
    </location>
    <ligand>
        <name>FMN</name>
        <dbReference type="ChEBI" id="CHEBI:58210"/>
    </ligand>
</feature>
<dbReference type="InterPro" id="IPR035587">
    <property type="entry name" value="DUS-like_FMN-bd"/>
</dbReference>
<dbReference type="STRING" id="1890364.A0A2P6NBN1"/>
<accession>A0A2P6NBN1</accession>
<dbReference type="PIRSF" id="PIRSF006621">
    <property type="entry name" value="Dus"/>
    <property type="match status" value="1"/>
</dbReference>
<comment type="function">
    <text evidence="9">Catalyzes the synthesis of dihydrouridine, a modified base found in the D-loop of most tRNAs.</text>
</comment>
<dbReference type="GO" id="GO:0006397">
    <property type="term" value="P:mRNA processing"/>
    <property type="evidence" value="ECO:0007669"/>
    <property type="project" value="UniProtKB-KW"/>
</dbReference>
<feature type="binding site" evidence="11">
    <location>
        <begin position="205"/>
        <end position="206"/>
    </location>
    <ligand>
        <name>FMN</name>
        <dbReference type="ChEBI" id="CHEBI:58210"/>
    </ligand>
</feature>
<evidence type="ECO:0000256" key="5">
    <source>
        <dbReference type="ARBA" id="ARBA00022694"/>
    </source>
</evidence>
<dbReference type="InParanoid" id="A0A2P6NBN1"/>
<dbReference type="AlphaFoldDB" id="A0A2P6NBN1"/>
<keyword evidence="6" id="KW-0521">NADP</keyword>
<feature type="active site" description="Proton donor" evidence="10">
    <location>
        <position position="83"/>
    </location>
</feature>
<dbReference type="GO" id="GO:0102267">
    <property type="term" value="F:tRNA-dihydrouridine20b synthase activity"/>
    <property type="evidence" value="ECO:0007669"/>
    <property type="project" value="UniProtKB-ARBA"/>
</dbReference>